<evidence type="ECO:0000313" key="4">
    <source>
        <dbReference type="Proteomes" id="UP001157017"/>
    </source>
</evidence>
<evidence type="ECO:0000313" key="3">
    <source>
        <dbReference type="EMBL" id="GMA86240.1"/>
    </source>
</evidence>
<feature type="compositionally biased region" description="Basic residues" evidence="1">
    <location>
        <begin position="368"/>
        <end position="414"/>
    </location>
</feature>
<feature type="compositionally biased region" description="Basic and acidic residues" evidence="1">
    <location>
        <begin position="635"/>
        <end position="647"/>
    </location>
</feature>
<evidence type="ECO:0000256" key="1">
    <source>
        <dbReference type="SAM" id="MobiDB-lite"/>
    </source>
</evidence>
<evidence type="ECO:0000259" key="2">
    <source>
        <dbReference type="Pfam" id="PF07728"/>
    </source>
</evidence>
<feature type="compositionally biased region" description="Basic residues" evidence="1">
    <location>
        <begin position="662"/>
        <end position="680"/>
    </location>
</feature>
<dbReference type="SUPFAM" id="SSF52540">
    <property type="entry name" value="P-loop containing nucleoside triphosphate hydrolases"/>
    <property type="match status" value="1"/>
</dbReference>
<dbReference type="InterPro" id="IPR027417">
    <property type="entry name" value="P-loop_NTPase"/>
</dbReference>
<dbReference type="EMBL" id="BSUZ01000001">
    <property type="protein sequence ID" value="GMA86240.1"/>
    <property type="molecule type" value="Genomic_DNA"/>
</dbReference>
<reference evidence="4" key="1">
    <citation type="journal article" date="2019" name="Int. J. Syst. Evol. Microbiol.">
        <title>The Global Catalogue of Microorganisms (GCM) 10K type strain sequencing project: providing services to taxonomists for standard genome sequencing and annotation.</title>
        <authorList>
            <consortium name="The Broad Institute Genomics Platform"/>
            <consortium name="The Broad Institute Genome Sequencing Center for Infectious Disease"/>
            <person name="Wu L."/>
            <person name="Ma J."/>
        </authorList>
    </citation>
    <scope>NUCLEOTIDE SEQUENCE [LARGE SCALE GENOMIC DNA]</scope>
    <source>
        <strain evidence="4">NBRC 108730</strain>
    </source>
</reference>
<feature type="compositionally biased region" description="Basic and acidic residues" evidence="1">
    <location>
        <begin position="415"/>
        <end position="424"/>
    </location>
</feature>
<feature type="compositionally biased region" description="Low complexity" evidence="1">
    <location>
        <begin position="650"/>
        <end position="661"/>
    </location>
</feature>
<comment type="caution">
    <text evidence="3">The sequence shown here is derived from an EMBL/GenBank/DDBJ whole genome shotgun (WGS) entry which is preliminary data.</text>
</comment>
<accession>A0ABQ6JGB2</accession>
<feature type="compositionally biased region" description="Basic residues" evidence="1">
    <location>
        <begin position="330"/>
        <end position="350"/>
    </location>
</feature>
<gene>
    <name evidence="3" type="ORF">GCM10025868_14900</name>
</gene>
<feature type="domain" description="ATPase dynein-related AAA" evidence="2">
    <location>
        <begin position="517"/>
        <end position="622"/>
    </location>
</feature>
<name>A0ABQ6JGB2_9ACTN</name>
<sequence length="733" mass="78003">MRLPPRRTTTRARPRRRAPSSLLDLLLHQSPVGVALAPRLVAVWLDAADGTGHRAPHAVLPDLLDLASRHEPLRPGVRAAGGPRAAWLAEVHPGWAWARTAPDDAPTVADLDPVAWARLPTPDRLAVVRRLRGSDPVAARALLESSWATEAAGDRADLLAALATALGDADEPLLERALDDRATRVRETAASLLDALPGSARAARMAHRLRPLLRTRGVLRRSLEVALPDEPDAAGVRDGLTRPRQGGSVRGFWLRRLAAGAPLSVWTEATGARPAATWQQAADADARAGVVEAVVARGDAEWAEVVVRDAWHRDLLALLPADVVDEPGGRPRRAPRARPARPAVGRRRRGAGAVGPGAQPGGAAPAGRRGRRHAAARRRRRCDGHPPRPRGAARARPVGRGRGARRARAGRPHRPVPDARHRDPGGLPVTDPTPATAAEPATLLRAHAEDAYADEPAGARRGRRPAAPPRWRLSPWAVATYLLGGRLDDGTEISPKYLGSRRVVEIAVASLATDRALLLLGVPGTAKTWVSEHLAAAVSGDSTLVVQGTAGTPEESLRYGWNYARLLAEGPSRGAVVPSPVMRAMERGALVRIEEPTRIPADVQDALISILSEKALPIPEPRRRGAGAAGVQRGGHREQPRQGRERPVVGAAPPVQHARAAAARHPRAGGRHRAHPRRGGRPLARAAGGRRGAVADRAGGHDLPRACGRAPRSTSAPPCGRRAPRSRPPRRSR</sequence>
<protein>
    <recommendedName>
        <fullName evidence="2">ATPase dynein-related AAA domain-containing protein</fullName>
    </recommendedName>
</protein>
<keyword evidence="4" id="KW-1185">Reference proteome</keyword>
<dbReference type="Pfam" id="PF18944">
    <property type="entry name" value="DUF5691"/>
    <property type="match status" value="1"/>
</dbReference>
<dbReference type="Pfam" id="PF07728">
    <property type="entry name" value="AAA_5"/>
    <property type="match status" value="1"/>
</dbReference>
<dbReference type="InterPro" id="IPR043746">
    <property type="entry name" value="DUF5691"/>
</dbReference>
<dbReference type="Proteomes" id="UP001157017">
    <property type="component" value="Unassembled WGS sequence"/>
</dbReference>
<organism evidence="3 4">
    <name type="scientific">Angustibacter aerolatus</name>
    <dbReference type="NCBI Taxonomy" id="1162965"/>
    <lineage>
        <taxon>Bacteria</taxon>
        <taxon>Bacillati</taxon>
        <taxon>Actinomycetota</taxon>
        <taxon>Actinomycetes</taxon>
        <taxon>Kineosporiales</taxon>
        <taxon>Kineosporiaceae</taxon>
    </lineage>
</organism>
<feature type="region of interest" description="Disordered" evidence="1">
    <location>
        <begin position="323"/>
        <end position="435"/>
    </location>
</feature>
<feature type="region of interest" description="Disordered" evidence="1">
    <location>
        <begin position="618"/>
        <end position="733"/>
    </location>
</feature>
<dbReference type="Gene3D" id="3.40.50.300">
    <property type="entry name" value="P-loop containing nucleotide triphosphate hydrolases"/>
    <property type="match status" value="1"/>
</dbReference>
<feature type="region of interest" description="Disordered" evidence="1">
    <location>
        <begin position="450"/>
        <end position="469"/>
    </location>
</feature>
<feature type="compositionally biased region" description="Basic residues" evidence="1">
    <location>
        <begin position="722"/>
        <end position="733"/>
    </location>
</feature>
<proteinExistence type="predicted"/>
<dbReference type="InterPro" id="IPR011704">
    <property type="entry name" value="ATPase_dyneun-rel_AAA"/>
</dbReference>